<dbReference type="InterPro" id="IPR005372">
    <property type="entry name" value="UPF0182"/>
</dbReference>
<evidence type="ECO:0000256" key="2">
    <source>
        <dbReference type="ARBA" id="ARBA00022692"/>
    </source>
</evidence>
<protein>
    <recommendedName>
        <fullName evidence="5">UPF0182 protein AMK68_00765</fullName>
    </recommendedName>
</protein>
<feature type="transmembrane region" description="Helical" evidence="5">
    <location>
        <begin position="291"/>
        <end position="312"/>
    </location>
</feature>
<feature type="transmembrane region" description="Helical" evidence="5">
    <location>
        <begin position="53"/>
        <end position="82"/>
    </location>
</feature>
<keyword evidence="1 5" id="KW-1003">Cell membrane</keyword>
<feature type="transmembrane region" description="Helical" evidence="5">
    <location>
        <begin position="216"/>
        <end position="234"/>
    </location>
</feature>
<comment type="caution">
    <text evidence="7">The sequence shown here is derived from an EMBL/GenBank/DDBJ whole genome shotgun (WGS) entry which is preliminary data.</text>
</comment>
<name>A0A0S7XQM7_9BACT</name>
<dbReference type="AlphaFoldDB" id="A0A0S7XQM7"/>
<dbReference type="PANTHER" id="PTHR39344">
    <property type="entry name" value="UPF0182 PROTEIN SLL1060"/>
    <property type="match status" value="1"/>
</dbReference>
<comment type="similarity">
    <text evidence="5">Belongs to the UPF0182 family.</text>
</comment>
<evidence type="ECO:0000256" key="1">
    <source>
        <dbReference type="ARBA" id="ARBA00022475"/>
    </source>
</evidence>
<feature type="transmembrane region" description="Helical" evidence="5">
    <location>
        <begin position="114"/>
        <end position="131"/>
    </location>
</feature>
<dbReference type="PANTHER" id="PTHR39344:SF1">
    <property type="entry name" value="UPF0182 PROTEIN SLL1060"/>
    <property type="match status" value="1"/>
</dbReference>
<feature type="transmembrane region" description="Helical" evidence="5">
    <location>
        <begin position="173"/>
        <end position="195"/>
    </location>
</feature>
<proteinExistence type="inferred from homology"/>
<keyword evidence="2 5" id="KW-0812">Transmembrane</keyword>
<dbReference type="Pfam" id="PF03699">
    <property type="entry name" value="UPF0182"/>
    <property type="match status" value="1"/>
</dbReference>
<reference evidence="7 8" key="1">
    <citation type="journal article" date="2015" name="Microbiome">
        <title>Genomic resolution of linkages in carbon, nitrogen, and sulfur cycling among widespread estuary sediment bacteria.</title>
        <authorList>
            <person name="Baker B.J."/>
            <person name="Lazar C.S."/>
            <person name="Teske A.P."/>
            <person name="Dick G.J."/>
        </authorList>
    </citation>
    <scope>NUCLEOTIDE SEQUENCE [LARGE SCALE GENOMIC DNA]</scope>
    <source>
        <strain evidence="7">DG_56</strain>
    </source>
</reference>
<keyword evidence="4 5" id="KW-0472">Membrane</keyword>
<sequence length="948" mass="106378">MELPVPNLRELRRRAIRWTVVVLLVIAALWWAPKLLYLYTEWLWFGEVHQRGVFWTTLVAKCELGVVFGLIFFVFLVGNVYLARRLAPRASWYDRERLIRLQAMEAFERAASRYLGAVLLLFAVLIAYGVGRGATAHWQDYLLFRHAVPFGASDPILHKDASFYVFRLPFWQYLWGFAFGSVLVTLLVTAGVHYLDKAIRFLKGTPALASHVKVHLSALLGLLLVMSALGYRLGGYQLLVSAHPDRIVAAGPGYTDVHVTLNAYRILFWLALGCAALVLANIRFRGWRLPGYAVGGLLVASLLGKAIIPAAVQEFNVKPNEQAKEAPYIEHHVTMTRQGYGLTDVVAKSFPPQPLAPADVNENPETIQSIRLWDYGPLLTTYKQLQELRPYYRFPDVDIDRYVIDGSYRQVMLSPRELSAEELPEQTWQNQHLFYTHGYGLCLSPVNQVTDEGLPDLFVHGIPPRSTVDVEISRPGIYYGELANEYLIVDRPGKGLPKREIDYPRGTESGRGEENVKTTYAGASGVPVGTWLTRVAMATRFGWNGRNILLSREVKSGSRILLRRQIETRAKAIAPFLRYDQDPYLAIRENGQLVWIHDAYTTSARYPYAARLPQAGAALNYLRNSVKVVTDAYDGTVEFYVMDDTDPLVRTYQAIFPELFKPLAAMPNDVRAHLRYPEYLFRAQSTMYLRYHIDPVDFYQQEDKWAVAAGGGDEGGAMVPYYVIMRLPGEAKAEFILMVPFTPSNKPNMISWMCGRCDEPNYGQLVVYEFGKQQLVYGPGQISARISQNPELSKLQQWWGSGGSSVIRGSLMVIPIGQSILYVEPWYIAASGAKIPELKLVILSSSGGRVHMGVTLEDALARVLGRLPPATADTLVGAAAPAPTPAEVKAPVTPAPGAAPEINALLEKALEHMDKSQERLREGDWAGYGEEQRKLRETLEELQRRRGQ</sequence>
<keyword evidence="3 5" id="KW-1133">Transmembrane helix</keyword>
<evidence type="ECO:0000256" key="3">
    <source>
        <dbReference type="ARBA" id="ARBA00022989"/>
    </source>
</evidence>
<evidence type="ECO:0000313" key="8">
    <source>
        <dbReference type="Proteomes" id="UP000052020"/>
    </source>
</evidence>
<feature type="transmembrane region" description="Helical" evidence="5">
    <location>
        <begin position="266"/>
        <end position="284"/>
    </location>
</feature>
<evidence type="ECO:0000256" key="5">
    <source>
        <dbReference type="HAMAP-Rule" id="MF_01600"/>
    </source>
</evidence>
<dbReference type="EMBL" id="LIZY01000010">
    <property type="protein sequence ID" value="KPJ64727.1"/>
    <property type="molecule type" value="Genomic_DNA"/>
</dbReference>
<dbReference type="GO" id="GO:0005576">
    <property type="term" value="C:extracellular region"/>
    <property type="evidence" value="ECO:0007669"/>
    <property type="project" value="TreeGrafter"/>
</dbReference>
<dbReference type="PATRIC" id="fig|1704032.3.peg.1032"/>
<organism evidence="7 8">
    <name type="scientific">candidate division KD3-62 bacterium DG_56</name>
    <dbReference type="NCBI Taxonomy" id="1704032"/>
    <lineage>
        <taxon>Bacteria</taxon>
        <taxon>candidate division KD3-62</taxon>
    </lineage>
</organism>
<evidence type="ECO:0000313" key="7">
    <source>
        <dbReference type="EMBL" id="KPJ64727.1"/>
    </source>
</evidence>
<dbReference type="Proteomes" id="UP000052020">
    <property type="component" value="Unassembled WGS sequence"/>
</dbReference>
<accession>A0A0S7XQM7</accession>
<comment type="subcellular location">
    <subcellularLocation>
        <location evidence="5">Cell membrane</location>
        <topology evidence="5">Multi-pass membrane protein</topology>
    </subcellularLocation>
</comment>
<dbReference type="HAMAP" id="MF_01600">
    <property type="entry name" value="UPF0182"/>
    <property type="match status" value="1"/>
</dbReference>
<evidence type="ECO:0000256" key="6">
    <source>
        <dbReference type="SAM" id="MobiDB-lite"/>
    </source>
</evidence>
<feature type="region of interest" description="Disordered" evidence="6">
    <location>
        <begin position="913"/>
        <end position="933"/>
    </location>
</feature>
<gene>
    <name evidence="7" type="ORF">AMK68_00765</name>
</gene>
<feature type="transmembrane region" description="Helical" evidence="5">
    <location>
        <begin position="15"/>
        <end position="33"/>
    </location>
</feature>
<evidence type="ECO:0000256" key="4">
    <source>
        <dbReference type="ARBA" id="ARBA00023136"/>
    </source>
</evidence>
<dbReference type="GO" id="GO:0005886">
    <property type="term" value="C:plasma membrane"/>
    <property type="evidence" value="ECO:0007669"/>
    <property type="project" value="UniProtKB-SubCell"/>
</dbReference>